<accession>A0A0W0YI75</accession>
<proteinExistence type="predicted"/>
<sequence length="330" mass="37758">MGKRAQAEMKSFMLAEKRRLEVIEQFNKCESHEEFSKSLKKYEEKKGKKFFVISSKLTEYHVQRLRKLDEEISQLKTKLKKQFSSPSEHVQLQQISPTKVEIVTSSEQILDELALAQEMQEYLLSRQLNLGDDKIVLVKEMIAGIEISERGYEGSQHSDVTFSSEEDMQESFVAPRTKREREVDLLQVKAQLRALKLKQEELEATYQEKLDKGKQEQADKYQKASKAAKNIYGEISRLAEQYINDGNLDAFKSNSQSMLAEDNDNVKILQEHRGWKLFLTNLLALVCTAGLAQAGYSLYKGQLSWLKPATDAGKKVEDLYTSINTIAVTA</sequence>
<evidence type="ECO:0000256" key="2">
    <source>
        <dbReference type="SAM" id="Phobius"/>
    </source>
</evidence>
<evidence type="ECO:0000313" key="4">
    <source>
        <dbReference type="Proteomes" id="UP000054703"/>
    </source>
</evidence>
<dbReference type="AlphaFoldDB" id="A0A0W0YI75"/>
<dbReference type="STRING" id="45074.Lsan_2780"/>
<protein>
    <submittedName>
        <fullName evidence="3">Uncharacterized protein</fullName>
    </submittedName>
</protein>
<keyword evidence="4" id="KW-1185">Reference proteome</keyword>
<dbReference type="Proteomes" id="UP000054703">
    <property type="component" value="Unassembled WGS sequence"/>
</dbReference>
<feature type="transmembrane region" description="Helical" evidence="2">
    <location>
        <begin position="277"/>
        <end position="299"/>
    </location>
</feature>
<keyword evidence="2" id="KW-0812">Transmembrane</keyword>
<organism evidence="3 4">
    <name type="scientific">Legionella santicrucis</name>
    <dbReference type="NCBI Taxonomy" id="45074"/>
    <lineage>
        <taxon>Bacteria</taxon>
        <taxon>Pseudomonadati</taxon>
        <taxon>Pseudomonadota</taxon>
        <taxon>Gammaproteobacteria</taxon>
        <taxon>Legionellales</taxon>
        <taxon>Legionellaceae</taxon>
        <taxon>Legionella</taxon>
    </lineage>
</organism>
<evidence type="ECO:0000256" key="1">
    <source>
        <dbReference type="SAM" id="Coils"/>
    </source>
</evidence>
<comment type="caution">
    <text evidence="3">The sequence shown here is derived from an EMBL/GenBank/DDBJ whole genome shotgun (WGS) entry which is preliminary data.</text>
</comment>
<dbReference type="RefSeq" id="WP_058514820.1">
    <property type="nucleotide sequence ID" value="NZ_CAAAIH010000009.1"/>
</dbReference>
<dbReference type="EMBL" id="LNYU01000081">
    <property type="protein sequence ID" value="KTD56620.1"/>
    <property type="molecule type" value="Genomic_DNA"/>
</dbReference>
<gene>
    <name evidence="3" type="ORF">Lsan_2780</name>
</gene>
<keyword evidence="2" id="KW-1133">Transmembrane helix</keyword>
<feature type="coiled-coil region" evidence="1">
    <location>
        <begin position="185"/>
        <end position="212"/>
    </location>
</feature>
<reference evidence="3 4" key="1">
    <citation type="submission" date="2015-11" db="EMBL/GenBank/DDBJ databases">
        <title>Genomic analysis of 38 Legionella species identifies large and diverse effector repertoires.</title>
        <authorList>
            <person name="Burstein D."/>
            <person name="Amaro F."/>
            <person name="Zusman T."/>
            <person name="Lifshitz Z."/>
            <person name="Cohen O."/>
            <person name="Gilbert J.A."/>
            <person name="Pupko T."/>
            <person name="Shuman H.A."/>
            <person name="Segal G."/>
        </authorList>
    </citation>
    <scope>NUCLEOTIDE SEQUENCE [LARGE SCALE GENOMIC DNA]</scope>
    <source>
        <strain evidence="3 4">SC-63-C7</strain>
    </source>
</reference>
<keyword evidence="2" id="KW-0472">Membrane</keyword>
<dbReference type="PATRIC" id="fig|45074.5.peg.2989"/>
<keyword evidence="1" id="KW-0175">Coiled coil</keyword>
<name>A0A0W0YI75_9GAMM</name>
<dbReference type="OrthoDB" id="5653502at2"/>
<evidence type="ECO:0000313" key="3">
    <source>
        <dbReference type="EMBL" id="KTD56620.1"/>
    </source>
</evidence>